<dbReference type="Proteomes" id="UP001358586">
    <property type="component" value="Chromosome 10"/>
</dbReference>
<dbReference type="EMBL" id="JARKNE010000010">
    <property type="protein sequence ID" value="KAK5794665.1"/>
    <property type="molecule type" value="Genomic_DNA"/>
</dbReference>
<name>A0ABR0NIG7_GOSAR</name>
<evidence type="ECO:0000313" key="2">
    <source>
        <dbReference type="Proteomes" id="UP001358586"/>
    </source>
</evidence>
<accession>A0ABR0NIG7</accession>
<comment type="caution">
    <text evidence="1">The sequence shown here is derived from an EMBL/GenBank/DDBJ whole genome shotgun (WGS) entry which is preliminary data.</text>
</comment>
<proteinExistence type="predicted"/>
<reference evidence="1 2" key="1">
    <citation type="submission" date="2023-03" db="EMBL/GenBank/DDBJ databases">
        <title>WGS of Gossypium arboreum.</title>
        <authorList>
            <person name="Yu D."/>
        </authorList>
    </citation>
    <scope>NUCLEOTIDE SEQUENCE [LARGE SCALE GENOMIC DNA]</scope>
    <source>
        <tissue evidence="1">Leaf</tissue>
    </source>
</reference>
<sequence length="65" mass="7567">MEINGWVKLNIDGAVSLNKSYVGIGEMFRDTNANWLWGVFNVARVWYKQIMLAIQELMRYLNSVV</sequence>
<gene>
    <name evidence="1" type="ORF">PVK06_035904</name>
</gene>
<protein>
    <recommendedName>
        <fullName evidence="3">RNase H type-1 domain-containing protein</fullName>
    </recommendedName>
</protein>
<evidence type="ECO:0000313" key="1">
    <source>
        <dbReference type="EMBL" id="KAK5794665.1"/>
    </source>
</evidence>
<evidence type="ECO:0008006" key="3">
    <source>
        <dbReference type="Google" id="ProtNLM"/>
    </source>
</evidence>
<organism evidence="1 2">
    <name type="scientific">Gossypium arboreum</name>
    <name type="common">Tree cotton</name>
    <name type="synonym">Gossypium nanking</name>
    <dbReference type="NCBI Taxonomy" id="29729"/>
    <lineage>
        <taxon>Eukaryota</taxon>
        <taxon>Viridiplantae</taxon>
        <taxon>Streptophyta</taxon>
        <taxon>Embryophyta</taxon>
        <taxon>Tracheophyta</taxon>
        <taxon>Spermatophyta</taxon>
        <taxon>Magnoliopsida</taxon>
        <taxon>eudicotyledons</taxon>
        <taxon>Gunneridae</taxon>
        <taxon>Pentapetalae</taxon>
        <taxon>rosids</taxon>
        <taxon>malvids</taxon>
        <taxon>Malvales</taxon>
        <taxon>Malvaceae</taxon>
        <taxon>Malvoideae</taxon>
        <taxon>Gossypium</taxon>
    </lineage>
</organism>
<keyword evidence="2" id="KW-1185">Reference proteome</keyword>